<keyword evidence="3" id="KW-1185">Reference proteome</keyword>
<dbReference type="Proteomes" id="UP000334990">
    <property type="component" value="Unassembled WGS sequence"/>
</dbReference>
<proteinExistence type="predicted"/>
<evidence type="ECO:0000313" key="2">
    <source>
        <dbReference type="EMBL" id="GES02040.1"/>
    </source>
</evidence>
<evidence type="ECO:0000313" key="3">
    <source>
        <dbReference type="Proteomes" id="UP000334990"/>
    </source>
</evidence>
<comment type="caution">
    <text evidence="2">The sequence shown here is derived from an EMBL/GenBank/DDBJ whole genome shotgun (WGS) entry which is preliminary data.</text>
</comment>
<evidence type="ECO:0008006" key="4">
    <source>
        <dbReference type="Google" id="ProtNLM"/>
    </source>
</evidence>
<dbReference type="AlphaFoldDB" id="A0A5M3W1D4"/>
<sequence>MTTHSFPLAHHPLARDSWPVDPSGAREAAEVRAAEDVVRRRLPLSVWLATSGSQSTPVCGNGCCFPVTSALSRHLLSACTRLGESVVDLNATDPHFASSALSMGCPITATFADTRLADVAWRALTRAHSVQALRAVDLRVARPRPTSTDPLVKTRRGTAALVLLRQLCRVSPSFNAVAEAADLGVSHRGVGLATELLKPGGYLAVVTGLYQGNGQVDDPVPRIISQAKQAGLTYLQHIIVLHVPARGEATAPTPTAALSDERELSECRALPASTRVHSDLLIFVKLAPAGPPDPPGEDVPVRRNGKGSR</sequence>
<gene>
    <name evidence="2" type="ORF">Acor_41050</name>
</gene>
<evidence type="ECO:0000256" key="1">
    <source>
        <dbReference type="SAM" id="MobiDB-lite"/>
    </source>
</evidence>
<reference evidence="2 3" key="1">
    <citation type="submission" date="2019-10" db="EMBL/GenBank/DDBJ databases">
        <title>Whole genome shotgun sequence of Acrocarpospora corrugata NBRC 13972.</title>
        <authorList>
            <person name="Ichikawa N."/>
            <person name="Kimura A."/>
            <person name="Kitahashi Y."/>
            <person name="Komaki H."/>
            <person name="Oguchi A."/>
        </authorList>
    </citation>
    <scope>NUCLEOTIDE SEQUENCE [LARGE SCALE GENOMIC DNA]</scope>
    <source>
        <strain evidence="2 3">NBRC 13972</strain>
    </source>
</reference>
<name>A0A5M3W1D4_9ACTN</name>
<dbReference type="EMBL" id="BLAD01000055">
    <property type="protein sequence ID" value="GES02040.1"/>
    <property type="molecule type" value="Genomic_DNA"/>
</dbReference>
<feature type="region of interest" description="Disordered" evidence="1">
    <location>
        <begin position="287"/>
        <end position="309"/>
    </location>
</feature>
<organism evidence="2 3">
    <name type="scientific">Acrocarpospora corrugata</name>
    <dbReference type="NCBI Taxonomy" id="35763"/>
    <lineage>
        <taxon>Bacteria</taxon>
        <taxon>Bacillati</taxon>
        <taxon>Actinomycetota</taxon>
        <taxon>Actinomycetes</taxon>
        <taxon>Streptosporangiales</taxon>
        <taxon>Streptosporangiaceae</taxon>
        <taxon>Acrocarpospora</taxon>
    </lineage>
</organism>
<protein>
    <recommendedName>
        <fullName evidence="4">Methyltransferase type 11 domain-containing protein</fullName>
    </recommendedName>
</protein>
<accession>A0A5M3W1D4</accession>